<gene>
    <name evidence="1" type="ORF">CBRE1094_LOCUS24213</name>
</gene>
<evidence type="ECO:0000313" key="1">
    <source>
        <dbReference type="EMBL" id="CAD9477440.1"/>
    </source>
</evidence>
<sequence>MSMLRRMPCVWHWRTPQFTGNHIVDLYKLKMLKPELFTTSKGKYETTSARKLLLMNNPIPPLDCLWNAAIHTSTVHPQLVHDAKRAAGLPVQPTEYFEIPVDKLREFPCCIYHLPTPTLRMKLRIVWNVLMYRLGWKGLILHTDYEALDFDNWLSLEEMPPSTVATYEQWANEMKAGKLPQVLTYQNVPHVFVKGAIPVEGLKIIRCE</sequence>
<dbReference type="EMBL" id="HBGU01044428">
    <property type="protein sequence ID" value="CAD9477440.1"/>
    <property type="molecule type" value="Transcribed_RNA"/>
</dbReference>
<organism evidence="1">
    <name type="scientific">Haptolina brevifila</name>
    <dbReference type="NCBI Taxonomy" id="156173"/>
    <lineage>
        <taxon>Eukaryota</taxon>
        <taxon>Haptista</taxon>
        <taxon>Haptophyta</taxon>
        <taxon>Prymnesiophyceae</taxon>
        <taxon>Prymnesiales</taxon>
        <taxon>Prymnesiaceae</taxon>
        <taxon>Haptolina</taxon>
    </lineage>
</organism>
<reference evidence="1" key="1">
    <citation type="submission" date="2021-01" db="EMBL/GenBank/DDBJ databases">
        <authorList>
            <person name="Corre E."/>
            <person name="Pelletier E."/>
            <person name="Niang G."/>
            <person name="Scheremetjew M."/>
            <person name="Finn R."/>
            <person name="Kale V."/>
            <person name="Holt S."/>
            <person name="Cochrane G."/>
            <person name="Meng A."/>
            <person name="Brown T."/>
            <person name="Cohen L."/>
        </authorList>
    </citation>
    <scope>NUCLEOTIDE SEQUENCE</scope>
    <source>
        <strain evidence="1">UTEX LB 985</strain>
    </source>
</reference>
<protein>
    <submittedName>
        <fullName evidence="1">Uncharacterized protein</fullName>
    </submittedName>
</protein>
<name>A0A7S2H109_9EUKA</name>
<accession>A0A7S2H109</accession>
<proteinExistence type="predicted"/>
<dbReference type="AlphaFoldDB" id="A0A7S2H109"/>